<gene>
    <name evidence="1" type="ORF">EV420DRAFT_912428</name>
</gene>
<keyword evidence="2" id="KW-1185">Reference proteome</keyword>
<name>A0AA39JNJ0_ARMTA</name>
<proteinExistence type="predicted"/>
<protein>
    <submittedName>
        <fullName evidence="1">Uncharacterized protein</fullName>
    </submittedName>
</protein>
<evidence type="ECO:0000313" key="2">
    <source>
        <dbReference type="Proteomes" id="UP001175211"/>
    </source>
</evidence>
<dbReference type="GeneID" id="85367513"/>
<comment type="caution">
    <text evidence="1">The sequence shown here is derived from an EMBL/GenBank/DDBJ whole genome shotgun (WGS) entry which is preliminary data.</text>
</comment>
<sequence length="218" mass="24656">MTSVIPRHTWREFLGIRFEHHIAVQERTALDTTQSYSAINCPPTEEFIRQSDPDSAIVERILSSFLSFLERRGCLEDLLPVHLDRSLHRLQGRLPGLNLVDESVVMLFHAQLLNLVDMAVETLTSTNAEHSYVTLAAPSLIFSQQGDSTWVTRNSRTGAHTQTTAIEGKRPRVLFRHAAGLQLEHDYMPNVEQADGRAMAIKVLKAFVYRLAQNKLVL</sequence>
<dbReference type="EMBL" id="JAUEPS010000048">
    <property type="protein sequence ID" value="KAK0446020.1"/>
    <property type="molecule type" value="Genomic_DNA"/>
</dbReference>
<accession>A0AA39JNJ0</accession>
<dbReference type="RefSeq" id="XP_060325661.1">
    <property type="nucleotide sequence ID" value="XM_060483965.1"/>
</dbReference>
<dbReference type="Proteomes" id="UP001175211">
    <property type="component" value="Unassembled WGS sequence"/>
</dbReference>
<evidence type="ECO:0000313" key="1">
    <source>
        <dbReference type="EMBL" id="KAK0446020.1"/>
    </source>
</evidence>
<organism evidence="1 2">
    <name type="scientific">Armillaria tabescens</name>
    <name type="common">Ringless honey mushroom</name>
    <name type="synonym">Agaricus tabescens</name>
    <dbReference type="NCBI Taxonomy" id="1929756"/>
    <lineage>
        <taxon>Eukaryota</taxon>
        <taxon>Fungi</taxon>
        <taxon>Dikarya</taxon>
        <taxon>Basidiomycota</taxon>
        <taxon>Agaricomycotina</taxon>
        <taxon>Agaricomycetes</taxon>
        <taxon>Agaricomycetidae</taxon>
        <taxon>Agaricales</taxon>
        <taxon>Marasmiineae</taxon>
        <taxon>Physalacriaceae</taxon>
        <taxon>Desarmillaria</taxon>
    </lineage>
</organism>
<dbReference type="AlphaFoldDB" id="A0AA39JNJ0"/>
<reference evidence="1" key="1">
    <citation type="submission" date="2023-06" db="EMBL/GenBank/DDBJ databases">
        <authorList>
            <consortium name="Lawrence Berkeley National Laboratory"/>
            <person name="Ahrendt S."/>
            <person name="Sahu N."/>
            <person name="Indic B."/>
            <person name="Wong-Bajracharya J."/>
            <person name="Merenyi Z."/>
            <person name="Ke H.-M."/>
            <person name="Monk M."/>
            <person name="Kocsube S."/>
            <person name="Drula E."/>
            <person name="Lipzen A."/>
            <person name="Balint B."/>
            <person name="Henrissat B."/>
            <person name="Andreopoulos B."/>
            <person name="Martin F.M."/>
            <person name="Harder C.B."/>
            <person name="Rigling D."/>
            <person name="Ford K.L."/>
            <person name="Foster G.D."/>
            <person name="Pangilinan J."/>
            <person name="Papanicolaou A."/>
            <person name="Barry K."/>
            <person name="LaButti K."/>
            <person name="Viragh M."/>
            <person name="Koriabine M."/>
            <person name="Yan M."/>
            <person name="Riley R."/>
            <person name="Champramary S."/>
            <person name="Plett K.L."/>
            <person name="Tsai I.J."/>
            <person name="Slot J."/>
            <person name="Sipos G."/>
            <person name="Plett J."/>
            <person name="Nagy L.G."/>
            <person name="Grigoriev I.V."/>
        </authorList>
    </citation>
    <scope>NUCLEOTIDE SEQUENCE</scope>
    <source>
        <strain evidence="1">CCBAS 213</strain>
    </source>
</reference>